<dbReference type="Pfam" id="PF00106">
    <property type="entry name" value="adh_short"/>
    <property type="match status" value="1"/>
</dbReference>
<dbReference type="PANTHER" id="PTHR44196">
    <property type="entry name" value="DEHYDROGENASE/REDUCTASE SDR FAMILY MEMBER 7B"/>
    <property type="match status" value="1"/>
</dbReference>
<organism evidence="4 5">
    <name type="scientific">Streptomyces macrosporus</name>
    <dbReference type="NCBI Taxonomy" id="44032"/>
    <lineage>
        <taxon>Bacteria</taxon>
        <taxon>Bacillati</taxon>
        <taxon>Actinomycetota</taxon>
        <taxon>Actinomycetes</taxon>
        <taxon>Kitasatosporales</taxon>
        <taxon>Streptomycetaceae</taxon>
        <taxon>Streptomyces</taxon>
    </lineage>
</organism>
<dbReference type="EMBL" id="BAAASZ010000023">
    <property type="protein sequence ID" value="GAA2446325.1"/>
    <property type="molecule type" value="Genomic_DNA"/>
</dbReference>
<dbReference type="InterPro" id="IPR002347">
    <property type="entry name" value="SDR_fam"/>
</dbReference>
<protein>
    <recommendedName>
        <fullName evidence="6">SDR family NAD(P)-dependent oxidoreductase</fullName>
    </recommendedName>
</protein>
<evidence type="ECO:0000313" key="4">
    <source>
        <dbReference type="EMBL" id="GAA2446325.1"/>
    </source>
</evidence>
<evidence type="ECO:0000256" key="2">
    <source>
        <dbReference type="ARBA" id="ARBA00023002"/>
    </source>
</evidence>
<dbReference type="InterPro" id="IPR036291">
    <property type="entry name" value="NAD(P)-bd_dom_sf"/>
</dbReference>
<reference evidence="5" key="1">
    <citation type="journal article" date="2019" name="Int. J. Syst. Evol. Microbiol.">
        <title>The Global Catalogue of Microorganisms (GCM) 10K type strain sequencing project: providing services to taxonomists for standard genome sequencing and annotation.</title>
        <authorList>
            <consortium name="The Broad Institute Genomics Platform"/>
            <consortium name="The Broad Institute Genome Sequencing Center for Infectious Disease"/>
            <person name="Wu L."/>
            <person name="Ma J."/>
        </authorList>
    </citation>
    <scope>NUCLEOTIDE SEQUENCE [LARGE SCALE GENOMIC DNA]</scope>
    <source>
        <strain evidence="5">JCM 6305</strain>
    </source>
</reference>
<dbReference type="RefSeq" id="WP_344323361.1">
    <property type="nucleotide sequence ID" value="NZ_BAAASZ010000023.1"/>
</dbReference>
<dbReference type="Proteomes" id="UP001501638">
    <property type="component" value="Unassembled WGS sequence"/>
</dbReference>
<feature type="region of interest" description="Disordered" evidence="3">
    <location>
        <begin position="154"/>
        <end position="212"/>
    </location>
</feature>
<evidence type="ECO:0000313" key="5">
    <source>
        <dbReference type="Proteomes" id="UP001501638"/>
    </source>
</evidence>
<proteinExistence type="inferred from homology"/>
<evidence type="ECO:0008006" key="6">
    <source>
        <dbReference type="Google" id="ProtNLM"/>
    </source>
</evidence>
<dbReference type="PRINTS" id="PR00081">
    <property type="entry name" value="GDHRDH"/>
</dbReference>
<dbReference type="PANTHER" id="PTHR44196:SF1">
    <property type="entry name" value="DEHYDROGENASE_REDUCTASE SDR FAMILY MEMBER 7B"/>
    <property type="match status" value="1"/>
</dbReference>
<sequence>MRVRGSVVVTGASSGIGRATALAFARKGCAVVPAARREEVLEEVARACERHRGASTLVVPVDVADPEAVRNPARRAVKGFGRLDVWVDHTGRKPVAMPPVHGPERVARAVVGLARSPRREVVVGPAGRQLPMEAKAAQGSAEKTMAVRVDRTHLSRREPGPTTHGNLHAPIPGEGAVHGGRHGRRRTVVRRPTTAALPTGAALGGGRRLRTR</sequence>
<keyword evidence="2" id="KW-0560">Oxidoreductase</keyword>
<comment type="similarity">
    <text evidence="1">Belongs to the short-chain dehydrogenases/reductases (SDR) family.</text>
</comment>
<accession>A0ABP5X5W3</accession>
<feature type="compositionally biased region" description="Low complexity" evidence="3">
    <location>
        <begin position="190"/>
        <end position="201"/>
    </location>
</feature>
<feature type="compositionally biased region" description="Basic residues" evidence="3">
    <location>
        <begin position="179"/>
        <end position="189"/>
    </location>
</feature>
<name>A0ABP5X5W3_9ACTN</name>
<gene>
    <name evidence="4" type="ORF">GCM10010405_32160</name>
</gene>
<evidence type="ECO:0000256" key="3">
    <source>
        <dbReference type="SAM" id="MobiDB-lite"/>
    </source>
</evidence>
<keyword evidence="5" id="KW-1185">Reference proteome</keyword>
<dbReference type="Gene3D" id="3.40.50.720">
    <property type="entry name" value="NAD(P)-binding Rossmann-like Domain"/>
    <property type="match status" value="1"/>
</dbReference>
<evidence type="ECO:0000256" key="1">
    <source>
        <dbReference type="ARBA" id="ARBA00006484"/>
    </source>
</evidence>
<comment type="caution">
    <text evidence="4">The sequence shown here is derived from an EMBL/GenBank/DDBJ whole genome shotgun (WGS) entry which is preliminary data.</text>
</comment>
<dbReference type="SUPFAM" id="SSF51735">
    <property type="entry name" value="NAD(P)-binding Rossmann-fold domains"/>
    <property type="match status" value="1"/>
</dbReference>